<feature type="active site" description="Proton donor" evidence="8">
    <location>
        <position position="462"/>
    </location>
</feature>
<evidence type="ECO:0000256" key="4">
    <source>
        <dbReference type="ARBA" id="ARBA00022729"/>
    </source>
</evidence>
<keyword evidence="4 9" id="KW-0732">Signal</keyword>
<dbReference type="EMBL" id="LOWA01000054">
    <property type="protein sequence ID" value="KVE24532.1"/>
    <property type="molecule type" value="Genomic_DNA"/>
</dbReference>
<evidence type="ECO:0000256" key="7">
    <source>
        <dbReference type="ARBA" id="ARBA00023049"/>
    </source>
</evidence>
<evidence type="ECO:0000259" key="11">
    <source>
        <dbReference type="Pfam" id="PF02868"/>
    </source>
</evidence>
<dbReference type="AlphaFoldDB" id="A0A124P878"/>
<protein>
    <recommendedName>
        <fullName evidence="9">Neutral metalloproteinase</fullName>
        <ecNumber evidence="9">3.4.24.-</ecNumber>
    </recommendedName>
</protein>
<keyword evidence="6 9" id="KW-0862">Zinc</keyword>
<dbReference type="InterPro" id="IPR050728">
    <property type="entry name" value="Zinc_Metalloprotease_M4"/>
</dbReference>
<comment type="function">
    <text evidence="9">Extracellular zinc metalloprotease.</text>
</comment>
<dbReference type="SUPFAM" id="SSF55486">
    <property type="entry name" value="Metalloproteases ('zincins'), catalytic domain"/>
    <property type="match status" value="1"/>
</dbReference>
<dbReference type="Pfam" id="PF01447">
    <property type="entry name" value="Peptidase_M4"/>
    <property type="match status" value="1"/>
</dbReference>
<feature type="chain" id="PRO_5023152554" description="Neutral metalloproteinase" evidence="9">
    <location>
        <begin position="23"/>
        <end position="562"/>
    </location>
</feature>
<evidence type="ECO:0000259" key="10">
    <source>
        <dbReference type="Pfam" id="PF01447"/>
    </source>
</evidence>
<dbReference type="Pfam" id="PF07504">
    <property type="entry name" value="FTP"/>
    <property type="match status" value="1"/>
</dbReference>
<dbReference type="InterPro" id="IPR023612">
    <property type="entry name" value="Peptidase_M4"/>
</dbReference>
<feature type="signal peptide" evidence="9">
    <location>
        <begin position="1"/>
        <end position="22"/>
    </location>
</feature>
<dbReference type="CDD" id="cd09597">
    <property type="entry name" value="M4_TLP"/>
    <property type="match status" value="1"/>
</dbReference>
<dbReference type="Gene3D" id="3.10.170.10">
    <property type="match status" value="1"/>
</dbReference>
<reference evidence="13 14" key="1">
    <citation type="submission" date="2015-11" db="EMBL/GenBank/DDBJ databases">
        <title>Expanding the genomic diversity of Burkholderia species for the development of highly accurate diagnostics.</title>
        <authorList>
            <person name="Sahl J."/>
            <person name="Keim P."/>
            <person name="Wagner D."/>
        </authorList>
    </citation>
    <scope>NUCLEOTIDE SEQUENCE [LARGE SCALE GENOMIC DNA]</scope>
    <source>
        <strain evidence="13 14">TSV85</strain>
    </source>
</reference>
<accession>A0A124P878</accession>
<keyword evidence="14" id="KW-1185">Reference proteome</keyword>
<keyword evidence="7 9" id="KW-0482">Metalloprotease</keyword>
<name>A0A124P878_9BURK</name>
<gene>
    <name evidence="13" type="ORF">WS67_20765</name>
</gene>
<comment type="cofactor">
    <cofactor evidence="9">
        <name>Zn(2+)</name>
        <dbReference type="ChEBI" id="CHEBI:29105"/>
    </cofactor>
</comment>
<feature type="domain" description="Peptidase M4 C-terminal" evidence="11">
    <location>
        <begin position="387"/>
        <end position="561"/>
    </location>
</feature>
<keyword evidence="5 9" id="KW-0378">Hydrolase</keyword>
<dbReference type="GO" id="GO:0004222">
    <property type="term" value="F:metalloendopeptidase activity"/>
    <property type="evidence" value="ECO:0007669"/>
    <property type="project" value="UniProtKB-UniRule"/>
</dbReference>
<keyword evidence="9" id="KW-0964">Secreted</keyword>
<evidence type="ECO:0000256" key="8">
    <source>
        <dbReference type="PIRSR" id="PIRSR623612-1"/>
    </source>
</evidence>
<evidence type="ECO:0000256" key="5">
    <source>
        <dbReference type="ARBA" id="ARBA00022801"/>
    </source>
</evidence>
<dbReference type="Proteomes" id="UP000062788">
    <property type="component" value="Unassembled WGS sequence"/>
</dbReference>
<keyword evidence="3" id="KW-0479">Metal-binding</keyword>
<dbReference type="PROSITE" id="PS51257">
    <property type="entry name" value="PROKAR_LIPOPROTEIN"/>
    <property type="match status" value="1"/>
</dbReference>
<feature type="domain" description="FTP" evidence="12">
    <location>
        <begin position="76"/>
        <end position="118"/>
    </location>
</feature>
<dbReference type="OrthoDB" id="5378341at2"/>
<dbReference type="RefSeq" id="WP_059519752.1">
    <property type="nucleotide sequence ID" value="NZ_LOWA01000054.1"/>
</dbReference>
<comment type="similarity">
    <text evidence="1 9">Belongs to the peptidase M4 family.</text>
</comment>
<dbReference type="PANTHER" id="PTHR33794">
    <property type="entry name" value="BACILLOLYSIN"/>
    <property type="match status" value="1"/>
</dbReference>
<dbReference type="PRINTS" id="PR00730">
    <property type="entry name" value="THERMOLYSIN"/>
</dbReference>
<evidence type="ECO:0000256" key="2">
    <source>
        <dbReference type="ARBA" id="ARBA00022670"/>
    </source>
</evidence>
<dbReference type="InterPro" id="IPR027268">
    <property type="entry name" value="Peptidase_M4/M1_CTD_sf"/>
</dbReference>
<evidence type="ECO:0000256" key="9">
    <source>
        <dbReference type="RuleBase" id="RU366073"/>
    </source>
</evidence>
<organism evidence="13 14">
    <name type="scientific">Burkholderia singularis</name>
    <dbReference type="NCBI Taxonomy" id="1503053"/>
    <lineage>
        <taxon>Bacteria</taxon>
        <taxon>Pseudomonadati</taxon>
        <taxon>Pseudomonadota</taxon>
        <taxon>Betaproteobacteria</taxon>
        <taxon>Burkholderiales</taxon>
        <taxon>Burkholderiaceae</taxon>
        <taxon>Burkholderia</taxon>
        <taxon>pseudomallei group</taxon>
    </lineage>
</organism>
<dbReference type="EC" id="3.4.24.-" evidence="9"/>
<keyword evidence="2 9" id="KW-0645">Protease</keyword>
<evidence type="ECO:0000256" key="1">
    <source>
        <dbReference type="ARBA" id="ARBA00009388"/>
    </source>
</evidence>
<proteinExistence type="inferred from homology"/>
<dbReference type="PANTHER" id="PTHR33794:SF1">
    <property type="entry name" value="BACILLOLYSIN"/>
    <property type="match status" value="1"/>
</dbReference>
<dbReference type="GO" id="GO:0005576">
    <property type="term" value="C:extracellular region"/>
    <property type="evidence" value="ECO:0007669"/>
    <property type="project" value="UniProtKB-SubCell"/>
</dbReference>
<dbReference type="GO" id="GO:0046872">
    <property type="term" value="F:metal ion binding"/>
    <property type="evidence" value="ECO:0007669"/>
    <property type="project" value="UniProtKB-UniRule"/>
</dbReference>
<feature type="active site" evidence="8">
    <location>
        <position position="377"/>
    </location>
</feature>
<evidence type="ECO:0000313" key="13">
    <source>
        <dbReference type="EMBL" id="KVE24532.1"/>
    </source>
</evidence>
<dbReference type="InterPro" id="IPR011096">
    <property type="entry name" value="FTP_domain"/>
</dbReference>
<comment type="subcellular location">
    <subcellularLocation>
        <location evidence="9">Secreted</location>
    </subcellularLocation>
</comment>
<evidence type="ECO:0000313" key="14">
    <source>
        <dbReference type="Proteomes" id="UP000062788"/>
    </source>
</evidence>
<dbReference type="Pfam" id="PF02868">
    <property type="entry name" value="Peptidase_M4_C"/>
    <property type="match status" value="1"/>
</dbReference>
<dbReference type="InterPro" id="IPR001570">
    <property type="entry name" value="Peptidase_M4_C_domain"/>
</dbReference>
<evidence type="ECO:0000256" key="6">
    <source>
        <dbReference type="ARBA" id="ARBA00022833"/>
    </source>
</evidence>
<dbReference type="Gene3D" id="3.10.450.490">
    <property type="match status" value="1"/>
</dbReference>
<dbReference type="Gene3D" id="1.10.390.10">
    <property type="entry name" value="Neutral Protease Domain 2"/>
    <property type="match status" value="1"/>
</dbReference>
<dbReference type="GO" id="GO:0006508">
    <property type="term" value="P:proteolysis"/>
    <property type="evidence" value="ECO:0007669"/>
    <property type="project" value="UniProtKB-KW"/>
</dbReference>
<feature type="domain" description="Peptidase M4" evidence="10">
    <location>
        <begin position="225"/>
        <end position="384"/>
    </location>
</feature>
<comment type="caution">
    <text evidence="13">The sequence shown here is derived from an EMBL/GenBank/DDBJ whole genome shotgun (WGS) entry which is preliminary data.</text>
</comment>
<evidence type="ECO:0000259" key="12">
    <source>
        <dbReference type="Pfam" id="PF07504"/>
    </source>
</evidence>
<sequence length="562" mass="59564">MKNLYYFVCAPILATACASAFAQVADKQAAVDRALALIQANPSAFQLAPSRVERSAKALDFNVASSAATTAGAAVDQFKARDVIVDHDGTEHVRFERFYGGLPVIGADVVVHSKQGQMLQPSATLAAPISLPNVTSTQGKMAGASDIGAVGAEKIAVAQFASTVKRTDSPVKVIYARDTSPVLAYQVNVYGPSTKDHSSAMRYSIDARTGRVLDTESLIQQDAATGIGRSYYYGDVPLTTDQTSANGYRMLDPKRGSGSVHDGSNLEDYDVESQADSLPIYTSTTNTWGNNTTSDRQTVAADIDYGLAMTWDYYKNTHGRMGVANDGKGVRSYAHVLFNGGGGNASWAPSPGIMLYGDGASNLGNKPVVTIDVAGHEMTHGVTSKTANLAYNLKDSGGLNESTSDIFGTLVKFYANNPKDPGNYVIGAAMLPGGLRKMYKQDLDGQSSSCYPNGGFTRTNPHYSSGVGNRFFYLLAEGATVPVTDSKLTKNQLVCNGDTSLVGIGRDKAGKIWYRTLTVYLTSSSTYSDARKASIRAAGDLYGSTSAEAKAVARAWAAVNVK</sequence>
<dbReference type="InterPro" id="IPR013856">
    <property type="entry name" value="Peptidase_M4_domain"/>
</dbReference>
<evidence type="ECO:0000256" key="3">
    <source>
        <dbReference type="ARBA" id="ARBA00022723"/>
    </source>
</evidence>